<feature type="region of interest" description="Disordered" evidence="7">
    <location>
        <begin position="435"/>
        <end position="465"/>
    </location>
</feature>
<dbReference type="GO" id="GO:0016787">
    <property type="term" value="F:hydrolase activity"/>
    <property type="evidence" value="ECO:0007669"/>
    <property type="project" value="UniProtKB-KW"/>
</dbReference>
<dbReference type="EMBL" id="CP003282">
    <property type="protein sequence ID" value="AFG36953.1"/>
    <property type="molecule type" value="Genomic_DNA"/>
</dbReference>
<feature type="domain" description="Helicase ATP-binding" evidence="8">
    <location>
        <begin position="34"/>
        <end position="205"/>
    </location>
</feature>
<dbReference type="InterPro" id="IPR012677">
    <property type="entry name" value="Nucleotide-bd_a/b_plait_sf"/>
</dbReference>
<evidence type="ECO:0000256" key="7">
    <source>
        <dbReference type="SAM" id="MobiDB-lite"/>
    </source>
</evidence>
<proteinExistence type="inferred from homology"/>
<dbReference type="STRING" id="889378.Spiaf_0862"/>
<dbReference type="SMART" id="SM00487">
    <property type="entry name" value="DEXDc"/>
    <property type="match status" value="1"/>
</dbReference>
<dbReference type="InterPro" id="IPR027417">
    <property type="entry name" value="P-loop_NTPase"/>
</dbReference>
<evidence type="ECO:0000256" key="5">
    <source>
        <dbReference type="ARBA" id="ARBA00038437"/>
    </source>
</evidence>
<keyword evidence="1" id="KW-0547">Nucleotide-binding</keyword>
<dbReference type="HOGENOM" id="CLU_003041_21_1_12"/>
<gene>
    <name evidence="11" type="ordered locus">Spiaf_0862</name>
</gene>
<evidence type="ECO:0000313" key="12">
    <source>
        <dbReference type="Proteomes" id="UP000007383"/>
    </source>
</evidence>
<feature type="short sequence motif" description="Q motif" evidence="6">
    <location>
        <begin position="2"/>
        <end position="30"/>
    </location>
</feature>
<dbReference type="GO" id="GO:0003676">
    <property type="term" value="F:nucleic acid binding"/>
    <property type="evidence" value="ECO:0007669"/>
    <property type="project" value="InterPro"/>
</dbReference>
<accession>H9UHG0</accession>
<dbReference type="InterPro" id="IPR044742">
    <property type="entry name" value="DEAD/DEAH_RhlB"/>
</dbReference>
<name>H9UHG0_SPIAZ</name>
<dbReference type="GO" id="GO:0005829">
    <property type="term" value="C:cytosol"/>
    <property type="evidence" value="ECO:0007669"/>
    <property type="project" value="TreeGrafter"/>
</dbReference>
<dbReference type="PROSITE" id="PS51195">
    <property type="entry name" value="Q_MOTIF"/>
    <property type="match status" value="1"/>
</dbReference>
<dbReference type="GO" id="GO:0005524">
    <property type="term" value="F:ATP binding"/>
    <property type="evidence" value="ECO:0007669"/>
    <property type="project" value="UniProtKB-KW"/>
</dbReference>
<evidence type="ECO:0000259" key="10">
    <source>
        <dbReference type="PROSITE" id="PS51195"/>
    </source>
</evidence>
<dbReference type="Proteomes" id="UP000007383">
    <property type="component" value="Chromosome"/>
</dbReference>
<dbReference type="eggNOG" id="COG0513">
    <property type="taxonomic scope" value="Bacteria"/>
</dbReference>
<dbReference type="PATRIC" id="fig|889378.3.peg.864"/>
<dbReference type="SMART" id="SM00490">
    <property type="entry name" value="HELICc"/>
    <property type="match status" value="1"/>
</dbReference>
<feature type="domain" description="DEAD-box RNA helicase Q" evidence="10">
    <location>
        <begin position="2"/>
        <end position="30"/>
    </location>
</feature>
<evidence type="ECO:0000256" key="1">
    <source>
        <dbReference type="ARBA" id="ARBA00022741"/>
    </source>
</evidence>
<dbReference type="InterPro" id="IPR001650">
    <property type="entry name" value="Helicase_C-like"/>
</dbReference>
<dbReference type="PROSITE" id="PS51194">
    <property type="entry name" value="HELICASE_CTER"/>
    <property type="match status" value="1"/>
</dbReference>
<dbReference type="Pfam" id="PF00270">
    <property type="entry name" value="DEAD"/>
    <property type="match status" value="1"/>
</dbReference>
<dbReference type="InterPro" id="IPR050079">
    <property type="entry name" value="DEAD_box_RNA_helicase"/>
</dbReference>
<dbReference type="Gene3D" id="3.30.70.330">
    <property type="match status" value="1"/>
</dbReference>
<protein>
    <submittedName>
        <fullName evidence="11">DNA/RNA helicase, superfamily II</fullName>
    </submittedName>
</protein>
<evidence type="ECO:0000259" key="8">
    <source>
        <dbReference type="PROSITE" id="PS51192"/>
    </source>
</evidence>
<evidence type="ECO:0000256" key="4">
    <source>
        <dbReference type="ARBA" id="ARBA00022840"/>
    </source>
</evidence>
<feature type="region of interest" description="Disordered" evidence="7">
    <location>
        <begin position="540"/>
        <end position="587"/>
    </location>
</feature>
<dbReference type="GO" id="GO:0003724">
    <property type="term" value="F:RNA helicase activity"/>
    <property type="evidence" value="ECO:0007669"/>
    <property type="project" value="InterPro"/>
</dbReference>
<keyword evidence="12" id="KW-1185">Reference proteome</keyword>
<keyword evidence="2" id="KW-0378">Hydrolase</keyword>
<evidence type="ECO:0000256" key="6">
    <source>
        <dbReference type="PROSITE-ProRule" id="PRU00552"/>
    </source>
</evidence>
<dbReference type="CDD" id="cd18787">
    <property type="entry name" value="SF2_C_DEAD"/>
    <property type="match status" value="1"/>
</dbReference>
<dbReference type="PANTHER" id="PTHR47959:SF13">
    <property type="entry name" value="ATP-DEPENDENT RNA HELICASE RHLE"/>
    <property type="match status" value="1"/>
</dbReference>
<evidence type="ECO:0000313" key="11">
    <source>
        <dbReference type="EMBL" id="AFG36953.1"/>
    </source>
</evidence>
<dbReference type="Pfam" id="PF03880">
    <property type="entry name" value="DbpA"/>
    <property type="match status" value="1"/>
</dbReference>
<keyword evidence="4" id="KW-0067">ATP-binding</keyword>
<comment type="similarity">
    <text evidence="5">Belongs to the DEAD box helicase family.</text>
</comment>
<keyword evidence="3 11" id="KW-0347">Helicase</keyword>
<evidence type="ECO:0000256" key="3">
    <source>
        <dbReference type="ARBA" id="ARBA00022806"/>
    </source>
</evidence>
<reference evidence="12" key="1">
    <citation type="journal article" date="2013" name="Stand. Genomic Sci.">
        <title>Complete genome sequence of the halophilic bacterium Spirochaeta africana type strain (Z-7692(T)) from the alkaline Lake Magadi in the East African Rift.</title>
        <authorList>
            <person name="Liolos K."/>
            <person name="Abt B."/>
            <person name="Scheuner C."/>
            <person name="Teshima H."/>
            <person name="Held B."/>
            <person name="Lapidus A."/>
            <person name="Nolan M."/>
            <person name="Lucas S."/>
            <person name="Deshpande S."/>
            <person name="Cheng J.F."/>
            <person name="Tapia R."/>
            <person name="Goodwin L.A."/>
            <person name="Pitluck S."/>
            <person name="Pagani I."/>
            <person name="Ivanova N."/>
            <person name="Mavromatis K."/>
            <person name="Mikhailova N."/>
            <person name="Huntemann M."/>
            <person name="Pati A."/>
            <person name="Chen A."/>
            <person name="Palaniappan K."/>
            <person name="Land M."/>
            <person name="Rohde M."/>
            <person name="Tindall B.J."/>
            <person name="Detter J.C."/>
            <person name="Goker M."/>
            <person name="Bristow J."/>
            <person name="Eisen J.A."/>
            <person name="Markowitz V."/>
            <person name="Hugenholtz P."/>
            <person name="Woyke T."/>
            <person name="Klenk H.P."/>
            <person name="Kyrpides N.C."/>
        </authorList>
    </citation>
    <scope>NUCLEOTIDE SEQUENCE</scope>
    <source>
        <strain evidence="12">ATCC 700263 / DSM 8902 / Z-7692</strain>
    </source>
</reference>
<evidence type="ECO:0000256" key="2">
    <source>
        <dbReference type="ARBA" id="ARBA00022801"/>
    </source>
</evidence>
<organism evidence="11 12">
    <name type="scientific">Spirochaeta africana (strain ATCC 700263 / DSM 8902 / Z-7692)</name>
    <dbReference type="NCBI Taxonomy" id="889378"/>
    <lineage>
        <taxon>Bacteria</taxon>
        <taxon>Pseudomonadati</taxon>
        <taxon>Spirochaetota</taxon>
        <taxon>Spirochaetia</taxon>
        <taxon>Spirochaetales</taxon>
        <taxon>Spirochaetaceae</taxon>
        <taxon>Spirochaeta</taxon>
    </lineage>
</organism>
<dbReference type="RefSeq" id="WP_014454950.1">
    <property type="nucleotide sequence ID" value="NC_017098.1"/>
</dbReference>
<dbReference type="PANTHER" id="PTHR47959">
    <property type="entry name" value="ATP-DEPENDENT RNA HELICASE RHLE-RELATED"/>
    <property type="match status" value="1"/>
</dbReference>
<dbReference type="InterPro" id="IPR014001">
    <property type="entry name" value="Helicase_ATP-bd"/>
</dbReference>
<feature type="compositionally biased region" description="Basic and acidic residues" evidence="7">
    <location>
        <begin position="452"/>
        <end position="461"/>
    </location>
</feature>
<dbReference type="AlphaFoldDB" id="H9UHG0"/>
<feature type="domain" description="Helicase C-terminal" evidence="9">
    <location>
        <begin position="232"/>
        <end position="377"/>
    </location>
</feature>
<sequence length="587" mass="64649">MITFNDLGLIPDLLDAISARGFEIPTPIQAEMIPFLLNEDRDVTGLAQTGTGKTAAFGLPILQKLDLETRSTQALILAPTRELGMQVSREIADYGRNLKGLRTATVYGGAPFGPQIRDLRAGAHIVTATPGRLKDLLDKGIADLSKLRFLILDEADQMLDMGFKDELDAILEAANPQRQTLLFSATMPREVARIASSYMQNPHEIVSGDRNRGSSNVSHYFYRVHASDKYAALRRLIDVQTSMYGIIFCRTREAVKEITNRLSRDGYAADALHGELSQIQRDSVMRRFREGNPALLVATDVAARGLDVDDLSHVVHYDLPDEIAAYTHRSGRTGRAGKTGSSHALVHLREGHKIGRIEQVLGRKIALGKIPSGKDICDSRLLELLGRVTSIEVNEEAIAPYLQSVRDSLEGFDREELLQRFISVEFNRFLAEYGDAPDLNPAPPPTRTRRSGLRDSSEKRFQGKGLPTAPMVCLQINLGRREGVLPPQLIGIINKSTQSHDIRLGRIHIDTEFSEIQVDAAMAERVEKAVAGSNYRGKTIRVKRVEGKSSRGSRPGKPGKSGKRGSKARGNSGPKKNRAKKQGSDTP</sequence>
<dbReference type="Pfam" id="PF00271">
    <property type="entry name" value="Helicase_C"/>
    <property type="match status" value="1"/>
</dbReference>
<dbReference type="InterPro" id="IPR011545">
    <property type="entry name" value="DEAD/DEAH_box_helicase_dom"/>
</dbReference>
<evidence type="ECO:0000259" key="9">
    <source>
        <dbReference type="PROSITE" id="PS51194"/>
    </source>
</evidence>
<dbReference type="SUPFAM" id="SSF52540">
    <property type="entry name" value="P-loop containing nucleoside triphosphate hydrolases"/>
    <property type="match status" value="1"/>
</dbReference>
<dbReference type="CDD" id="cd00268">
    <property type="entry name" value="DEADc"/>
    <property type="match status" value="1"/>
</dbReference>
<dbReference type="InterPro" id="IPR014014">
    <property type="entry name" value="RNA_helicase_DEAD_Q_motif"/>
</dbReference>
<dbReference type="CDD" id="cd12252">
    <property type="entry name" value="RRM_DbpA"/>
    <property type="match status" value="1"/>
</dbReference>
<dbReference type="OrthoDB" id="9805696at2"/>
<dbReference type="Gene3D" id="3.40.50.300">
    <property type="entry name" value="P-loop containing nucleotide triphosphate hydrolases"/>
    <property type="match status" value="2"/>
</dbReference>
<dbReference type="KEGG" id="sfc:Spiaf_0862"/>
<dbReference type="PROSITE" id="PS51192">
    <property type="entry name" value="HELICASE_ATP_BIND_1"/>
    <property type="match status" value="1"/>
</dbReference>
<dbReference type="InterPro" id="IPR005580">
    <property type="entry name" value="DbpA/CsdA_RNA-bd_dom"/>
</dbReference>